<proteinExistence type="predicted"/>
<dbReference type="InterPro" id="IPR007809">
    <property type="entry name" value="FlgN-like"/>
</dbReference>
<comment type="caution">
    <text evidence="2">The sequence shown here is derived from an EMBL/GenBank/DDBJ whole genome shotgun (WGS) entry which is preliminary data.</text>
</comment>
<sequence>MSVQQIMELMEQLVDVHKQLLSISKEKTERFKEGAIEPLQQLLVKERKQIRLLEQTESKRQQAVEKWFQTNGMDTEQYTVSHMLEKLEDEKERETLANITTTLTETIVELKQQEQLNEALIRQSMEFVQMSLDLMNPNISSMNYGKEMKENTANRSLFDSQA</sequence>
<dbReference type="Pfam" id="PF05130">
    <property type="entry name" value="FlgN"/>
    <property type="match status" value="1"/>
</dbReference>
<keyword evidence="3" id="KW-1185">Reference proteome</keyword>
<evidence type="ECO:0000313" key="2">
    <source>
        <dbReference type="EMBL" id="GGH75403.1"/>
    </source>
</evidence>
<dbReference type="Proteomes" id="UP000602050">
    <property type="component" value="Unassembled WGS sequence"/>
</dbReference>
<evidence type="ECO:0008006" key="4">
    <source>
        <dbReference type="Google" id="ProtNLM"/>
    </source>
</evidence>
<reference evidence="2" key="1">
    <citation type="journal article" date="2014" name="Int. J. Syst. Evol. Microbiol.">
        <title>Complete genome sequence of Corynebacterium casei LMG S-19264T (=DSM 44701T), isolated from a smear-ripened cheese.</title>
        <authorList>
            <consortium name="US DOE Joint Genome Institute (JGI-PGF)"/>
            <person name="Walter F."/>
            <person name="Albersmeier A."/>
            <person name="Kalinowski J."/>
            <person name="Ruckert C."/>
        </authorList>
    </citation>
    <scope>NUCLEOTIDE SEQUENCE</scope>
    <source>
        <strain evidence="2">CGMCC 1.12360</strain>
    </source>
</reference>
<organism evidence="2 3">
    <name type="scientific">Compostibacillus humi</name>
    <dbReference type="NCBI Taxonomy" id="1245525"/>
    <lineage>
        <taxon>Bacteria</taxon>
        <taxon>Bacillati</taxon>
        <taxon>Bacillota</taxon>
        <taxon>Bacilli</taxon>
        <taxon>Bacillales</taxon>
        <taxon>Bacillaceae</taxon>
        <taxon>Compostibacillus</taxon>
    </lineage>
</organism>
<evidence type="ECO:0000256" key="1">
    <source>
        <dbReference type="ARBA" id="ARBA00022795"/>
    </source>
</evidence>
<dbReference type="SUPFAM" id="SSF140566">
    <property type="entry name" value="FlgN-like"/>
    <property type="match status" value="1"/>
</dbReference>
<dbReference type="AlphaFoldDB" id="A0A8J2ZSU7"/>
<dbReference type="RefSeq" id="WP_188391793.1">
    <property type="nucleotide sequence ID" value="NZ_BMEV01000023.1"/>
</dbReference>
<evidence type="ECO:0000313" key="3">
    <source>
        <dbReference type="Proteomes" id="UP000602050"/>
    </source>
</evidence>
<dbReference type="Gene3D" id="1.20.58.300">
    <property type="entry name" value="FlgN-like"/>
    <property type="match status" value="1"/>
</dbReference>
<reference evidence="2" key="2">
    <citation type="submission" date="2020-09" db="EMBL/GenBank/DDBJ databases">
        <authorList>
            <person name="Sun Q."/>
            <person name="Zhou Y."/>
        </authorList>
    </citation>
    <scope>NUCLEOTIDE SEQUENCE</scope>
    <source>
        <strain evidence="2">CGMCC 1.12360</strain>
    </source>
</reference>
<keyword evidence="1" id="KW-1005">Bacterial flagellum biogenesis</keyword>
<dbReference type="EMBL" id="BMEV01000023">
    <property type="protein sequence ID" value="GGH75403.1"/>
    <property type="molecule type" value="Genomic_DNA"/>
</dbReference>
<name>A0A8J2ZSU7_9BACI</name>
<dbReference type="InterPro" id="IPR036679">
    <property type="entry name" value="FlgN-like_sf"/>
</dbReference>
<protein>
    <recommendedName>
        <fullName evidence="4">FlgN protein</fullName>
    </recommendedName>
</protein>
<gene>
    <name evidence="2" type="ORF">GCM10010978_15230</name>
</gene>
<accession>A0A8J2ZSU7</accession>
<dbReference type="GO" id="GO:0044780">
    <property type="term" value="P:bacterial-type flagellum assembly"/>
    <property type="evidence" value="ECO:0007669"/>
    <property type="project" value="InterPro"/>
</dbReference>